<dbReference type="Pfam" id="PF00072">
    <property type="entry name" value="Response_reg"/>
    <property type="match status" value="1"/>
</dbReference>
<dbReference type="InterPro" id="IPR018060">
    <property type="entry name" value="HTH_AraC"/>
</dbReference>
<sequence>MSMYRLLIVDDEPYTVDGLYEMLQETDLEELELYRAYSADEALHWLGRVKIDIVLSDIKMPGMDGLGLHRRIKQRWPRCKVIFLTGMNDSEYVRQCLRDGGVDYILKTEGDEPIVASIRSAIERLEEELHNDRFMRIAKERFAEALPVLRNDWFRRLLHDGAEDAGLTQSRLADLACPLHADAPVLPVLLRVDRWPVRISVMDRQLLIYAMENIISEYFTAQALQMIALDDSCFMLLVQPGNRSEPEREGILRFVRGTLETVQRTCGTLLHLPVSVMCGHEQADWANLPETYFRMKKALVLSAGPGDTMMLFISNGGTEGSCENRGETMLARLRERLDTVLEGGRSEEAHAVISAWFEGAHDYAVYLEAYYTIANKFIGLVNRWGWVDRLYPVIRLERLMDIQSHHSREQAIGYLQKTAEHLIALKKNVQDERADRIVDKVNKFIRGRIAYDVSLTALAEAVYLNPSYLSLLYKQTTGQNISDYITNVRLEKARELLAATPLKIHEVAAAIGFDNAGYFTRFFRKHTGIGPQDYRNQAFPK</sequence>
<dbReference type="AlphaFoldDB" id="A0A927CK17"/>
<feature type="domain" description="HTH araC/xylS-type" evidence="5">
    <location>
        <begin position="439"/>
        <end position="537"/>
    </location>
</feature>
<dbReference type="SUPFAM" id="SSF46689">
    <property type="entry name" value="Homeodomain-like"/>
    <property type="match status" value="1"/>
</dbReference>
<dbReference type="GO" id="GO:0000160">
    <property type="term" value="P:phosphorelay signal transduction system"/>
    <property type="evidence" value="ECO:0007669"/>
    <property type="project" value="InterPro"/>
</dbReference>
<dbReference type="Proteomes" id="UP000632125">
    <property type="component" value="Unassembled WGS sequence"/>
</dbReference>
<dbReference type="Pfam" id="PF12833">
    <property type="entry name" value="HTH_18"/>
    <property type="match status" value="1"/>
</dbReference>
<dbReference type="InterPro" id="IPR020449">
    <property type="entry name" value="Tscrpt_reg_AraC-type_HTH"/>
</dbReference>
<feature type="modified residue" description="4-aspartylphosphate" evidence="4">
    <location>
        <position position="57"/>
    </location>
</feature>
<keyword evidence="3" id="KW-0804">Transcription</keyword>
<evidence type="ECO:0000313" key="8">
    <source>
        <dbReference type="Proteomes" id="UP000632125"/>
    </source>
</evidence>
<keyword evidence="1" id="KW-0805">Transcription regulation</keyword>
<evidence type="ECO:0000256" key="4">
    <source>
        <dbReference type="PROSITE-ProRule" id="PRU00169"/>
    </source>
</evidence>
<evidence type="ECO:0000259" key="6">
    <source>
        <dbReference type="PROSITE" id="PS50110"/>
    </source>
</evidence>
<dbReference type="InterPro" id="IPR011006">
    <property type="entry name" value="CheY-like_superfamily"/>
</dbReference>
<reference evidence="7" key="1">
    <citation type="submission" date="2020-09" db="EMBL/GenBank/DDBJ databases">
        <title>A novel bacterium of genus Paenibacillus, isolated from South China Sea.</title>
        <authorList>
            <person name="Huang H."/>
            <person name="Mo K."/>
            <person name="Hu Y."/>
        </authorList>
    </citation>
    <scope>NUCLEOTIDE SEQUENCE</scope>
    <source>
        <strain evidence="7">IB182493</strain>
    </source>
</reference>
<evidence type="ECO:0000256" key="3">
    <source>
        <dbReference type="ARBA" id="ARBA00023163"/>
    </source>
</evidence>
<dbReference type="PANTHER" id="PTHR43280:SF2">
    <property type="entry name" value="HTH-TYPE TRANSCRIPTIONAL REGULATOR EXSA"/>
    <property type="match status" value="1"/>
</dbReference>
<evidence type="ECO:0000256" key="1">
    <source>
        <dbReference type="ARBA" id="ARBA00023015"/>
    </source>
</evidence>
<evidence type="ECO:0000256" key="2">
    <source>
        <dbReference type="ARBA" id="ARBA00023125"/>
    </source>
</evidence>
<dbReference type="EMBL" id="JACXIY010000013">
    <property type="protein sequence ID" value="MBD2868959.1"/>
    <property type="molecule type" value="Genomic_DNA"/>
</dbReference>
<evidence type="ECO:0000259" key="5">
    <source>
        <dbReference type="PROSITE" id="PS01124"/>
    </source>
</evidence>
<gene>
    <name evidence="7" type="ORF">IDH41_10240</name>
</gene>
<dbReference type="GO" id="GO:0043565">
    <property type="term" value="F:sequence-specific DNA binding"/>
    <property type="evidence" value="ECO:0007669"/>
    <property type="project" value="InterPro"/>
</dbReference>
<protein>
    <submittedName>
        <fullName evidence="7">Response regulator</fullName>
    </submittedName>
</protein>
<dbReference type="PROSITE" id="PS50110">
    <property type="entry name" value="RESPONSE_REGULATORY"/>
    <property type="match status" value="1"/>
</dbReference>
<dbReference type="RefSeq" id="WP_190860691.1">
    <property type="nucleotide sequence ID" value="NZ_JACXIY010000013.1"/>
</dbReference>
<accession>A0A927CK17</accession>
<feature type="domain" description="Response regulatory" evidence="6">
    <location>
        <begin position="5"/>
        <end position="122"/>
    </location>
</feature>
<proteinExistence type="predicted"/>
<organism evidence="7 8">
    <name type="scientific">Paenibacillus arenilitoris</name>
    <dbReference type="NCBI Taxonomy" id="2772299"/>
    <lineage>
        <taxon>Bacteria</taxon>
        <taxon>Bacillati</taxon>
        <taxon>Bacillota</taxon>
        <taxon>Bacilli</taxon>
        <taxon>Bacillales</taxon>
        <taxon>Paenibacillaceae</taxon>
        <taxon>Paenibacillus</taxon>
    </lineage>
</organism>
<dbReference type="SMART" id="SM00342">
    <property type="entry name" value="HTH_ARAC"/>
    <property type="match status" value="1"/>
</dbReference>
<dbReference type="InterPro" id="IPR001789">
    <property type="entry name" value="Sig_transdc_resp-reg_receiver"/>
</dbReference>
<evidence type="ECO:0000313" key="7">
    <source>
        <dbReference type="EMBL" id="MBD2868959.1"/>
    </source>
</evidence>
<dbReference type="PANTHER" id="PTHR43280">
    <property type="entry name" value="ARAC-FAMILY TRANSCRIPTIONAL REGULATOR"/>
    <property type="match status" value="1"/>
</dbReference>
<keyword evidence="2" id="KW-0238">DNA-binding</keyword>
<comment type="caution">
    <text evidence="7">The sequence shown here is derived from an EMBL/GenBank/DDBJ whole genome shotgun (WGS) entry which is preliminary data.</text>
</comment>
<dbReference type="CDD" id="cd17536">
    <property type="entry name" value="REC_YesN-like"/>
    <property type="match status" value="1"/>
</dbReference>
<dbReference type="PRINTS" id="PR00032">
    <property type="entry name" value="HTHARAC"/>
</dbReference>
<keyword evidence="8" id="KW-1185">Reference proteome</keyword>
<dbReference type="Gene3D" id="1.10.10.60">
    <property type="entry name" value="Homeodomain-like"/>
    <property type="match status" value="2"/>
</dbReference>
<dbReference type="InterPro" id="IPR009057">
    <property type="entry name" value="Homeodomain-like_sf"/>
</dbReference>
<dbReference type="SMART" id="SM00448">
    <property type="entry name" value="REC"/>
    <property type="match status" value="1"/>
</dbReference>
<dbReference type="PROSITE" id="PS01124">
    <property type="entry name" value="HTH_ARAC_FAMILY_2"/>
    <property type="match status" value="1"/>
</dbReference>
<dbReference type="Gene3D" id="3.40.50.2300">
    <property type="match status" value="1"/>
</dbReference>
<dbReference type="GO" id="GO:0003700">
    <property type="term" value="F:DNA-binding transcription factor activity"/>
    <property type="evidence" value="ECO:0007669"/>
    <property type="project" value="InterPro"/>
</dbReference>
<dbReference type="SUPFAM" id="SSF52172">
    <property type="entry name" value="CheY-like"/>
    <property type="match status" value="1"/>
</dbReference>
<name>A0A927CK17_9BACL</name>
<keyword evidence="4" id="KW-0597">Phosphoprotein</keyword>